<reference evidence="2" key="2">
    <citation type="journal article" date="2022" name="Microbiol. Resour. Announc.">
        <title>Metagenome Sequencing to Explore Phylogenomics of Terrestrial Cyanobacteria.</title>
        <authorList>
            <person name="Ward R.D."/>
            <person name="Stajich J.E."/>
            <person name="Johansen J.R."/>
            <person name="Huntemann M."/>
            <person name="Clum A."/>
            <person name="Foster B."/>
            <person name="Foster B."/>
            <person name="Roux S."/>
            <person name="Palaniappan K."/>
            <person name="Varghese N."/>
            <person name="Mukherjee S."/>
            <person name="Reddy T.B.K."/>
            <person name="Daum C."/>
            <person name="Copeland A."/>
            <person name="Chen I.A."/>
            <person name="Ivanova N.N."/>
            <person name="Kyrpides N.C."/>
            <person name="Shapiro N."/>
            <person name="Eloe-Fadrosh E.A."/>
            <person name="Pietrasiak N."/>
        </authorList>
    </citation>
    <scope>NUCLEOTIDE SEQUENCE</scope>
    <source>
        <strain evidence="2">GSE-NOS-MK-12-04C</strain>
    </source>
</reference>
<keyword evidence="1" id="KW-0472">Membrane</keyword>
<feature type="transmembrane region" description="Helical" evidence="1">
    <location>
        <begin position="37"/>
        <end position="59"/>
    </location>
</feature>
<keyword evidence="1" id="KW-1133">Transmembrane helix</keyword>
<comment type="caution">
    <text evidence="2">The sequence shown here is derived from an EMBL/GenBank/DDBJ whole genome shotgun (WGS) entry which is preliminary data.</text>
</comment>
<gene>
    <name evidence="2" type="ORF">KME60_07145</name>
</gene>
<accession>A0A951QMG2</accession>
<dbReference type="EMBL" id="JAHHGZ010000006">
    <property type="protein sequence ID" value="MBW4667210.1"/>
    <property type="molecule type" value="Genomic_DNA"/>
</dbReference>
<protein>
    <submittedName>
        <fullName evidence="2">Uncharacterized protein</fullName>
    </submittedName>
</protein>
<evidence type="ECO:0000313" key="3">
    <source>
        <dbReference type="Proteomes" id="UP000729701"/>
    </source>
</evidence>
<dbReference type="Proteomes" id="UP000729701">
    <property type="component" value="Unassembled WGS sequence"/>
</dbReference>
<dbReference type="AlphaFoldDB" id="A0A951QMG2"/>
<sequence length="87" mass="9686">MRNTNQSPGTKIVPFRGEMYQEASTPVATPQQSNTNFLFFCCLCMVGIGVALGATVTYNSPEQSQIRDMQQQLQRLNQVKKQLCNGV</sequence>
<organism evidence="2 3">
    <name type="scientific">Cyanomargarita calcarea GSE-NOS-MK-12-04C</name>
    <dbReference type="NCBI Taxonomy" id="2839659"/>
    <lineage>
        <taxon>Bacteria</taxon>
        <taxon>Bacillati</taxon>
        <taxon>Cyanobacteriota</taxon>
        <taxon>Cyanophyceae</taxon>
        <taxon>Nostocales</taxon>
        <taxon>Cyanomargaritaceae</taxon>
        <taxon>Cyanomargarita</taxon>
    </lineage>
</organism>
<keyword evidence="1" id="KW-0812">Transmembrane</keyword>
<name>A0A951QMG2_9CYAN</name>
<proteinExistence type="predicted"/>
<reference evidence="2" key="1">
    <citation type="submission" date="2021-05" db="EMBL/GenBank/DDBJ databases">
        <authorList>
            <person name="Pietrasiak N."/>
            <person name="Ward R."/>
            <person name="Stajich J.E."/>
            <person name="Kurbessoian T."/>
        </authorList>
    </citation>
    <scope>NUCLEOTIDE SEQUENCE</scope>
    <source>
        <strain evidence="2">GSE-NOS-MK-12-04C</strain>
    </source>
</reference>
<evidence type="ECO:0000256" key="1">
    <source>
        <dbReference type="SAM" id="Phobius"/>
    </source>
</evidence>
<evidence type="ECO:0000313" key="2">
    <source>
        <dbReference type="EMBL" id="MBW4667210.1"/>
    </source>
</evidence>